<dbReference type="RefSeq" id="XP_040689113.1">
    <property type="nucleotide sequence ID" value="XM_040829306.1"/>
</dbReference>
<evidence type="ECO:0000313" key="3">
    <source>
        <dbReference type="Proteomes" id="UP000184383"/>
    </source>
</evidence>
<keyword evidence="1" id="KW-0812">Transmembrane</keyword>
<dbReference type="Proteomes" id="UP000184383">
    <property type="component" value="Unassembled WGS sequence"/>
</dbReference>
<protein>
    <submittedName>
        <fullName evidence="2">Uncharacterized protein</fullName>
    </submittedName>
</protein>
<evidence type="ECO:0000256" key="1">
    <source>
        <dbReference type="SAM" id="Phobius"/>
    </source>
</evidence>
<evidence type="ECO:0000313" key="2">
    <source>
        <dbReference type="EMBL" id="OJJ35437.1"/>
    </source>
</evidence>
<keyword evidence="1" id="KW-0472">Membrane</keyword>
<sequence length="90" mass="10117">MDSDSSEKVSVSYISLPAVLLQLCLSLPLLPSTLLALSILILRIFPHFLSLMSPLLWTPFAFCFYTFYMLLSFLFCPCLFSVTPIGNPIH</sequence>
<organism evidence="2 3">
    <name type="scientific">Aspergillus wentii DTO 134E9</name>
    <dbReference type="NCBI Taxonomy" id="1073089"/>
    <lineage>
        <taxon>Eukaryota</taxon>
        <taxon>Fungi</taxon>
        <taxon>Dikarya</taxon>
        <taxon>Ascomycota</taxon>
        <taxon>Pezizomycotina</taxon>
        <taxon>Eurotiomycetes</taxon>
        <taxon>Eurotiomycetidae</taxon>
        <taxon>Eurotiales</taxon>
        <taxon>Aspergillaceae</taxon>
        <taxon>Aspergillus</taxon>
        <taxon>Aspergillus subgen. Cremei</taxon>
    </lineage>
</organism>
<dbReference type="AlphaFoldDB" id="A0A1L9RKS0"/>
<keyword evidence="3" id="KW-1185">Reference proteome</keyword>
<reference evidence="3" key="1">
    <citation type="journal article" date="2017" name="Genome Biol.">
        <title>Comparative genomics reveals high biological diversity and specific adaptations in the industrially and medically important fungal genus Aspergillus.</title>
        <authorList>
            <person name="de Vries R.P."/>
            <person name="Riley R."/>
            <person name="Wiebenga A."/>
            <person name="Aguilar-Osorio G."/>
            <person name="Amillis S."/>
            <person name="Uchima C.A."/>
            <person name="Anderluh G."/>
            <person name="Asadollahi M."/>
            <person name="Askin M."/>
            <person name="Barry K."/>
            <person name="Battaglia E."/>
            <person name="Bayram O."/>
            <person name="Benocci T."/>
            <person name="Braus-Stromeyer S.A."/>
            <person name="Caldana C."/>
            <person name="Canovas D."/>
            <person name="Cerqueira G.C."/>
            <person name="Chen F."/>
            <person name="Chen W."/>
            <person name="Choi C."/>
            <person name="Clum A."/>
            <person name="Dos Santos R.A."/>
            <person name="Damasio A.R."/>
            <person name="Diallinas G."/>
            <person name="Emri T."/>
            <person name="Fekete E."/>
            <person name="Flipphi M."/>
            <person name="Freyberg S."/>
            <person name="Gallo A."/>
            <person name="Gournas C."/>
            <person name="Habgood R."/>
            <person name="Hainaut M."/>
            <person name="Harispe M.L."/>
            <person name="Henrissat B."/>
            <person name="Hilden K.S."/>
            <person name="Hope R."/>
            <person name="Hossain A."/>
            <person name="Karabika E."/>
            <person name="Karaffa L."/>
            <person name="Karanyi Z."/>
            <person name="Krasevec N."/>
            <person name="Kuo A."/>
            <person name="Kusch H."/>
            <person name="LaButti K."/>
            <person name="Lagendijk E.L."/>
            <person name="Lapidus A."/>
            <person name="Levasseur A."/>
            <person name="Lindquist E."/>
            <person name="Lipzen A."/>
            <person name="Logrieco A.F."/>
            <person name="MacCabe A."/>
            <person name="Maekelae M.R."/>
            <person name="Malavazi I."/>
            <person name="Melin P."/>
            <person name="Meyer V."/>
            <person name="Mielnichuk N."/>
            <person name="Miskei M."/>
            <person name="Molnar A.P."/>
            <person name="Mule G."/>
            <person name="Ngan C.Y."/>
            <person name="Orejas M."/>
            <person name="Orosz E."/>
            <person name="Ouedraogo J.P."/>
            <person name="Overkamp K.M."/>
            <person name="Park H.-S."/>
            <person name="Perrone G."/>
            <person name="Piumi F."/>
            <person name="Punt P.J."/>
            <person name="Ram A.F."/>
            <person name="Ramon A."/>
            <person name="Rauscher S."/>
            <person name="Record E."/>
            <person name="Riano-Pachon D.M."/>
            <person name="Robert V."/>
            <person name="Roehrig J."/>
            <person name="Ruller R."/>
            <person name="Salamov A."/>
            <person name="Salih N.S."/>
            <person name="Samson R.A."/>
            <person name="Sandor E."/>
            <person name="Sanguinetti M."/>
            <person name="Schuetze T."/>
            <person name="Sepcic K."/>
            <person name="Shelest E."/>
            <person name="Sherlock G."/>
            <person name="Sophianopoulou V."/>
            <person name="Squina F.M."/>
            <person name="Sun H."/>
            <person name="Susca A."/>
            <person name="Todd R.B."/>
            <person name="Tsang A."/>
            <person name="Unkles S.E."/>
            <person name="van de Wiele N."/>
            <person name="van Rossen-Uffink D."/>
            <person name="Oliveira J.V."/>
            <person name="Vesth T.C."/>
            <person name="Visser J."/>
            <person name="Yu J.-H."/>
            <person name="Zhou M."/>
            <person name="Andersen M.R."/>
            <person name="Archer D.B."/>
            <person name="Baker S.E."/>
            <person name="Benoit I."/>
            <person name="Brakhage A.A."/>
            <person name="Braus G.H."/>
            <person name="Fischer R."/>
            <person name="Frisvad J.C."/>
            <person name="Goldman G.H."/>
            <person name="Houbraken J."/>
            <person name="Oakley B."/>
            <person name="Pocsi I."/>
            <person name="Scazzocchio C."/>
            <person name="Seiboth B."/>
            <person name="vanKuyk P.A."/>
            <person name="Wortman J."/>
            <person name="Dyer P.S."/>
            <person name="Grigoriev I.V."/>
        </authorList>
    </citation>
    <scope>NUCLEOTIDE SEQUENCE [LARGE SCALE GENOMIC DNA]</scope>
    <source>
        <strain evidence="3">DTO 134E9</strain>
    </source>
</reference>
<proteinExistence type="predicted"/>
<feature type="transmembrane region" description="Helical" evidence="1">
    <location>
        <begin position="20"/>
        <end position="42"/>
    </location>
</feature>
<dbReference type="VEuPathDB" id="FungiDB:ASPWEDRAFT_133474"/>
<keyword evidence="1" id="KW-1133">Transmembrane helix</keyword>
<name>A0A1L9RKS0_ASPWE</name>
<gene>
    <name evidence="2" type="ORF">ASPWEDRAFT_133474</name>
</gene>
<feature type="transmembrane region" description="Helical" evidence="1">
    <location>
        <begin position="54"/>
        <end position="75"/>
    </location>
</feature>
<dbReference type="GeneID" id="63745154"/>
<accession>A0A1L9RKS0</accession>
<dbReference type="EMBL" id="KV878212">
    <property type="protein sequence ID" value="OJJ35437.1"/>
    <property type="molecule type" value="Genomic_DNA"/>
</dbReference>